<keyword evidence="5" id="KW-0540">Nuclease</keyword>
<dbReference type="CDD" id="cd17246">
    <property type="entry name" value="RMtype1_S_SonII-TRD2-CR2_like"/>
    <property type="match status" value="1"/>
</dbReference>
<dbReference type="GO" id="GO:0003677">
    <property type="term" value="F:DNA binding"/>
    <property type="evidence" value="ECO:0007669"/>
    <property type="project" value="UniProtKB-KW"/>
</dbReference>
<dbReference type="Gene3D" id="3.90.220.20">
    <property type="entry name" value="DNA methylase specificity domains"/>
    <property type="match status" value="2"/>
</dbReference>
<evidence type="ECO:0000256" key="1">
    <source>
        <dbReference type="ARBA" id="ARBA00010923"/>
    </source>
</evidence>
<organism evidence="5 6">
    <name type="scientific">Prevotella intermedia ZT</name>
    <dbReference type="NCBI Taxonomy" id="1347790"/>
    <lineage>
        <taxon>Bacteria</taxon>
        <taxon>Pseudomonadati</taxon>
        <taxon>Bacteroidota</taxon>
        <taxon>Bacteroidia</taxon>
        <taxon>Bacteroidales</taxon>
        <taxon>Prevotellaceae</taxon>
        <taxon>Prevotella</taxon>
    </lineage>
</organism>
<dbReference type="InterPro" id="IPR044946">
    <property type="entry name" value="Restrct_endonuc_typeI_TRD_sf"/>
</dbReference>
<proteinExistence type="inferred from homology"/>
<dbReference type="AlphaFoldDB" id="A0AAP0YNB5"/>
<sequence length="420" mass="48186">MTKKIKHIPNLRFPEFKNSGEWELKALSKITSSIFDGTHQTPQYVDKGVPFFSVENLVSNAKNRFISRDDYNIATAKNKPEKGDILLTRIGNIGFSSIVSWDYDFSIYVTLACIKSSSSFNSYFLHSFFQTNWYQKEITSKSLLTAVPCKINMRELKSTKVLLPPSPLSIKEQSKIAECLSSLDNYINATQEKIDLLQAHKKGLMQQLLPALGKTIPQLRMPKFEQSKKWNPYSMKEMFEIKNGYTPSKSNPKFWENGTIPWFRMEDIREHGHILSDSIQHITKEAVKGKGLFPANSIIVATTATIGEHALIIVDSLANQRFTFLTKRKSFDTQINMKYFYYYMYIIDEWCKQHTNGGGFASIDMNGFKRLSVSLPSPEEQKEIAECFTSIDDLIDSTKQKLVMLQNHKRGLMQQLFPTV</sequence>
<keyword evidence="5" id="KW-0378">Hydrolase</keyword>
<feature type="domain" description="Type I restriction modification DNA specificity" evidence="4">
    <location>
        <begin position="228"/>
        <end position="403"/>
    </location>
</feature>
<keyword evidence="2" id="KW-0680">Restriction system</keyword>
<dbReference type="Gene3D" id="1.10.287.1120">
    <property type="entry name" value="Bipartite methylase S protein"/>
    <property type="match status" value="1"/>
</dbReference>
<accession>A0AAP0YNB5</accession>
<dbReference type="GO" id="GO:0009307">
    <property type="term" value="P:DNA restriction-modification system"/>
    <property type="evidence" value="ECO:0007669"/>
    <property type="project" value="UniProtKB-KW"/>
</dbReference>
<dbReference type="PANTHER" id="PTHR30408">
    <property type="entry name" value="TYPE-1 RESTRICTION ENZYME ECOKI SPECIFICITY PROTEIN"/>
    <property type="match status" value="1"/>
</dbReference>
<dbReference type="GO" id="GO:0004519">
    <property type="term" value="F:endonuclease activity"/>
    <property type="evidence" value="ECO:0007669"/>
    <property type="project" value="UniProtKB-KW"/>
</dbReference>
<dbReference type="Proteomes" id="UP000032541">
    <property type="component" value="Unassembled WGS sequence"/>
</dbReference>
<gene>
    <name evidence="5" type="ORF">M573_106085</name>
</gene>
<dbReference type="EMBL" id="ATMK01000006">
    <property type="protein sequence ID" value="KJJ87494.1"/>
    <property type="molecule type" value="Genomic_DNA"/>
</dbReference>
<dbReference type="SUPFAM" id="SSF116734">
    <property type="entry name" value="DNA methylase specificity domain"/>
    <property type="match status" value="2"/>
</dbReference>
<dbReference type="CDD" id="cd17281">
    <property type="entry name" value="RMtype1_S_HpyAXIII_TRD1-CR1_like"/>
    <property type="match status" value="1"/>
</dbReference>
<dbReference type="PANTHER" id="PTHR30408:SF12">
    <property type="entry name" value="TYPE I RESTRICTION ENZYME MJAVIII SPECIFICITY SUBUNIT"/>
    <property type="match status" value="1"/>
</dbReference>
<protein>
    <submittedName>
        <fullName evidence="5">Type I restriction endonuclease subunit S</fullName>
    </submittedName>
</protein>
<evidence type="ECO:0000313" key="6">
    <source>
        <dbReference type="Proteomes" id="UP000032541"/>
    </source>
</evidence>
<dbReference type="Pfam" id="PF01420">
    <property type="entry name" value="Methylase_S"/>
    <property type="match status" value="2"/>
</dbReference>
<comment type="similarity">
    <text evidence="1">Belongs to the type-I restriction system S methylase family.</text>
</comment>
<dbReference type="RefSeq" id="WP_045167215.1">
    <property type="nucleotide sequence ID" value="NZ_ATMK01000006.1"/>
</dbReference>
<reference evidence="5 6" key="1">
    <citation type="journal article" date="2015" name="BMC Genomics">
        <title>Comparative genome analysis of Prevotella intermedia strain isolated from infected root canal reveals features related to pathogenicity and adaptation.</title>
        <authorList>
            <person name="Ruan Y."/>
            <person name="Shen L."/>
            <person name="Zou Y."/>
            <person name="Qi Z."/>
            <person name="Yin J."/>
            <person name="Jiang J."/>
            <person name="Guo L."/>
            <person name="He L."/>
            <person name="Chen Z."/>
            <person name="Tang Z."/>
            <person name="Qin S."/>
        </authorList>
    </citation>
    <scope>NUCLEOTIDE SEQUENCE [LARGE SCALE GENOMIC DNA]</scope>
    <source>
        <strain evidence="5 6">ZT</strain>
    </source>
</reference>
<name>A0AAP0YNB5_PREIN</name>
<evidence type="ECO:0000313" key="5">
    <source>
        <dbReference type="EMBL" id="KJJ87494.1"/>
    </source>
</evidence>
<feature type="domain" description="Type I restriction modification DNA specificity" evidence="4">
    <location>
        <begin position="47"/>
        <end position="195"/>
    </location>
</feature>
<dbReference type="InterPro" id="IPR000055">
    <property type="entry name" value="Restrct_endonuc_typeI_TRD"/>
</dbReference>
<comment type="caution">
    <text evidence="5">The sequence shown here is derived from an EMBL/GenBank/DDBJ whole genome shotgun (WGS) entry which is preliminary data.</text>
</comment>
<keyword evidence="3" id="KW-0238">DNA-binding</keyword>
<evidence type="ECO:0000259" key="4">
    <source>
        <dbReference type="Pfam" id="PF01420"/>
    </source>
</evidence>
<evidence type="ECO:0000256" key="3">
    <source>
        <dbReference type="ARBA" id="ARBA00023125"/>
    </source>
</evidence>
<evidence type="ECO:0000256" key="2">
    <source>
        <dbReference type="ARBA" id="ARBA00022747"/>
    </source>
</evidence>
<dbReference type="InterPro" id="IPR052021">
    <property type="entry name" value="Type-I_RS_S_subunit"/>
</dbReference>
<keyword evidence="5" id="KW-0255">Endonuclease</keyword>